<evidence type="ECO:0000259" key="6">
    <source>
        <dbReference type="SMART" id="SM00062"/>
    </source>
</evidence>
<dbReference type="AlphaFoldDB" id="A0A7W7I335"/>
<dbReference type="PANTHER" id="PTHR35936:SF17">
    <property type="entry name" value="ARGININE-BINDING EXTRACELLULAR PROTEIN ARTP"/>
    <property type="match status" value="1"/>
</dbReference>
<comment type="subcellular location">
    <subcellularLocation>
        <location evidence="1">Cell envelope</location>
    </subcellularLocation>
</comment>
<gene>
    <name evidence="7" type="ORF">BJ971_005949</name>
</gene>
<accession>A0A7W7I335</accession>
<dbReference type="GO" id="GO:0030313">
    <property type="term" value="C:cell envelope"/>
    <property type="evidence" value="ECO:0007669"/>
    <property type="project" value="UniProtKB-SubCell"/>
</dbReference>
<sequence length="304" mass="31400">MTTMFRTTPLRRAIVGLSAAFAMTVSLSACGEESGDTGAGTPVPTASADTSLADKVPAEIKAAGKLTIGTDSSYAPNEYLDADGKTIIGFDVDLFDAVAQKLGLTTEWQSAKFDAIIPGVTSGKYNVGVSSFTVNAEREKEATMVSYFSAGTQWAAKAGAAINPDDACGKKVAVQVGTVQLDDITARSKKCTDAGKAKITIDQYQAQSDATNAVVSGKDDAMLADSPVGAYAVKQTNGQLALVGDIYDAAPYGYVLPKAQAEFGDVIKQALAALIADGTYKTILTKWGVEAGGITDPAVNPQVS</sequence>
<dbReference type="CDD" id="cd01004">
    <property type="entry name" value="PBP2_MidA_like"/>
    <property type="match status" value="1"/>
</dbReference>
<comment type="caution">
    <text evidence="7">The sequence shown here is derived from an EMBL/GenBank/DDBJ whole genome shotgun (WGS) entry which is preliminary data.</text>
</comment>
<feature type="chain" id="PRO_5039167657" evidence="5">
    <location>
        <begin position="32"/>
        <end position="304"/>
    </location>
</feature>
<dbReference type="Proteomes" id="UP000578112">
    <property type="component" value="Unassembled WGS sequence"/>
</dbReference>
<evidence type="ECO:0000313" key="7">
    <source>
        <dbReference type="EMBL" id="MBB4765393.1"/>
    </source>
</evidence>
<keyword evidence="3 5" id="KW-0732">Signal</keyword>
<dbReference type="InterPro" id="IPR018313">
    <property type="entry name" value="SBP_3_CS"/>
</dbReference>
<dbReference type="Pfam" id="PF00497">
    <property type="entry name" value="SBP_bac_3"/>
    <property type="match status" value="1"/>
</dbReference>
<comment type="similarity">
    <text evidence="2 4">Belongs to the bacterial solute-binding protein 3 family.</text>
</comment>
<feature type="signal peptide" evidence="5">
    <location>
        <begin position="1"/>
        <end position="31"/>
    </location>
</feature>
<dbReference type="SUPFAM" id="SSF53850">
    <property type="entry name" value="Periplasmic binding protein-like II"/>
    <property type="match status" value="1"/>
</dbReference>
<feature type="domain" description="Solute-binding protein family 3/N-terminal" evidence="6">
    <location>
        <begin position="65"/>
        <end position="291"/>
    </location>
</feature>
<organism evidence="7 8">
    <name type="scientific">Actinoplanes digitatis</name>
    <dbReference type="NCBI Taxonomy" id="1868"/>
    <lineage>
        <taxon>Bacteria</taxon>
        <taxon>Bacillati</taxon>
        <taxon>Actinomycetota</taxon>
        <taxon>Actinomycetes</taxon>
        <taxon>Micromonosporales</taxon>
        <taxon>Micromonosporaceae</taxon>
        <taxon>Actinoplanes</taxon>
    </lineage>
</organism>
<dbReference type="PROSITE" id="PS01039">
    <property type="entry name" value="SBP_BACTERIAL_3"/>
    <property type="match status" value="1"/>
</dbReference>
<keyword evidence="8" id="KW-1185">Reference proteome</keyword>
<dbReference type="PROSITE" id="PS51257">
    <property type="entry name" value="PROKAR_LIPOPROTEIN"/>
    <property type="match status" value="1"/>
</dbReference>
<protein>
    <submittedName>
        <fullName evidence="7">Polar amino acid transport system substrate-binding protein</fullName>
    </submittedName>
</protein>
<evidence type="ECO:0000256" key="4">
    <source>
        <dbReference type="RuleBase" id="RU003744"/>
    </source>
</evidence>
<evidence type="ECO:0000256" key="3">
    <source>
        <dbReference type="ARBA" id="ARBA00022729"/>
    </source>
</evidence>
<name>A0A7W7I335_9ACTN</name>
<dbReference type="Gene3D" id="3.40.190.10">
    <property type="entry name" value="Periplasmic binding protein-like II"/>
    <property type="match status" value="2"/>
</dbReference>
<evidence type="ECO:0000256" key="5">
    <source>
        <dbReference type="SAM" id="SignalP"/>
    </source>
</evidence>
<evidence type="ECO:0000313" key="8">
    <source>
        <dbReference type="Proteomes" id="UP000578112"/>
    </source>
</evidence>
<dbReference type="SMART" id="SM00062">
    <property type="entry name" value="PBPb"/>
    <property type="match status" value="1"/>
</dbReference>
<reference evidence="7 8" key="1">
    <citation type="submission" date="2020-08" db="EMBL/GenBank/DDBJ databases">
        <title>Sequencing the genomes of 1000 actinobacteria strains.</title>
        <authorList>
            <person name="Klenk H.-P."/>
        </authorList>
    </citation>
    <scope>NUCLEOTIDE SEQUENCE [LARGE SCALE GENOMIC DNA]</scope>
    <source>
        <strain evidence="7 8">DSM 43149</strain>
    </source>
</reference>
<evidence type="ECO:0000256" key="2">
    <source>
        <dbReference type="ARBA" id="ARBA00010333"/>
    </source>
</evidence>
<dbReference type="EMBL" id="JACHNH010000001">
    <property type="protein sequence ID" value="MBB4765393.1"/>
    <property type="molecule type" value="Genomic_DNA"/>
</dbReference>
<dbReference type="InterPro" id="IPR001638">
    <property type="entry name" value="Solute-binding_3/MltF_N"/>
</dbReference>
<evidence type="ECO:0000256" key="1">
    <source>
        <dbReference type="ARBA" id="ARBA00004196"/>
    </source>
</evidence>
<proteinExistence type="inferred from homology"/>
<dbReference type="PANTHER" id="PTHR35936">
    <property type="entry name" value="MEMBRANE-BOUND LYTIC MUREIN TRANSGLYCOSYLASE F"/>
    <property type="match status" value="1"/>
</dbReference>